<protein>
    <submittedName>
        <fullName evidence="1">Uncharacterized protein</fullName>
    </submittedName>
</protein>
<organism evidence="1 2">
    <name type="scientific">Algoriphagus sediminis</name>
    <dbReference type="NCBI Taxonomy" id="3057113"/>
    <lineage>
        <taxon>Bacteria</taxon>
        <taxon>Pseudomonadati</taxon>
        <taxon>Bacteroidota</taxon>
        <taxon>Cytophagia</taxon>
        <taxon>Cytophagales</taxon>
        <taxon>Cyclobacteriaceae</taxon>
        <taxon>Algoriphagus</taxon>
    </lineage>
</organism>
<keyword evidence="2" id="KW-1185">Reference proteome</keyword>
<dbReference type="RefSeq" id="WP_289998828.1">
    <property type="nucleotide sequence ID" value="NZ_JAUEPH010000002.1"/>
</dbReference>
<name>A0ABT7YAN2_9BACT</name>
<gene>
    <name evidence="1" type="ORF">QVH07_03860</name>
</gene>
<dbReference type="Proteomes" id="UP001171916">
    <property type="component" value="Unassembled WGS sequence"/>
</dbReference>
<evidence type="ECO:0000313" key="1">
    <source>
        <dbReference type="EMBL" id="MDN3203264.1"/>
    </source>
</evidence>
<reference evidence="1" key="1">
    <citation type="submission" date="2023-06" db="EMBL/GenBank/DDBJ databases">
        <title>Robiginitalea aurantiacus sp. nov. and Algoriphagus sediminis sp. nov., isolated from coastal sediment.</title>
        <authorList>
            <person name="Zhou Z.Y."/>
            <person name="An J."/>
            <person name="Jia Y.W."/>
            <person name="Du Z.J."/>
        </authorList>
    </citation>
    <scope>NUCLEOTIDE SEQUENCE</scope>
    <source>
        <strain evidence="1">C2-7</strain>
    </source>
</reference>
<proteinExistence type="predicted"/>
<evidence type="ECO:0000313" key="2">
    <source>
        <dbReference type="Proteomes" id="UP001171916"/>
    </source>
</evidence>
<accession>A0ABT7YAN2</accession>
<dbReference type="EMBL" id="JAUEPH010000002">
    <property type="protein sequence ID" value="MDN3203264.1"/>
    <property type="molecule type" value="Genomic_DNA"/>
</dbReference>
<comment type="caution">
    <text evidence="1">The sequence shown here is derived from an EMBL/GenBank/DDBJ whole genome shotgun (WGS) entry which is preliminary data.</text>
</comment>
<sequence>MSIDLNKFSGLEIEYDSGSIPPPFSHVYRLGLDWSKGDLESDFVIHYTDREELSEEEIYEEGFSLEDDYSAKVDLNSIWKEVVFEKLRSTKWNSRSLKDEGISLALVEGKSAQAAKVPMDQEGWKLLAQDLIQAIYETNKKEAPLSIRFKVVTKEISVEAQITVYFSNRTVKLESNGKVEDLNWEFAIELMKLIFTPDYNYEIARDQPGNKRGIYLDCGDGYWHVLGKGVTNVDREFDAVGRIEKGLMDLI</sequence>